<dbReference type="InterPro" id="IPR051158">
    <property type="entry name" value="Metallophosphoesterase_sf"/>
</dbReference>
<gene>
    <name evidence="2" type="ORF">G7057_07860</name>
</gene>
<dbReference type="GO" id="GO:0016787">
    <property type="term" value="F:hydrolase activity"/>
    <property type="evidence" value="ECO:0007669"/>
    <property type="project" value="InterPro"/>
</dbReference>
<dbReference type="Pfam" id="PF00149">
    <property type="entry name" value="Metallophos"/>
    <property type="match status" value="1"/>
</dbReference>
<evidence type="ECO:0000259" key="1">
    <source>
        <dbReference type="Pfam" id="PF00149"/>
    </source>
</evidence>
<keyword evidence="3" id="KW-1185">Reference proteome</keyword>
<dbReference type="SUPFAM" id="SSF56300">
    <property type="entry name" value="Metallo-dependent phosphatases"/>
    <property type="match status" value="1"/>
</dbReference>
<organism evidence="2 3">
    <name type="scientific">Jeotgalibaca arthritidis</name>
    <dbReference type="NCBI Taxonomy" id="1868794"/>
    <lineage>
        <taxon>Bacteria</taxon>
        <taxon>Bacillati</taxon>
        <taxon>Bacillota</taxon>
        <taxon>Bacilli</taxon>
        <taxon>Lactobacillales</taxon>
        <taxon>Carnobacteriaceae</taxon>
        <taxon>Jeotgalibaca</taxon>
    </lineage>
</organism>
<feature type="domain" description="Calcineurin-like phosphoesterase" evidence="1">
    <location>
        <begin position="47"/>
        <end position="218"/>
    </location>
</feature>
<evidence type="ECO:0000313" key="2">
    <source>
        <dbReference type="EMBL" id="QII82356.1"/>
    </source>
</evidence>
<dbReference type="RefSeq" id="WP_166162582.1">
    <property type="nucleotide sequence ID" value="NZ_CP049740.1"/>
</dbReference>
<name>A0A6G7KAS2_9LACT</name>
<dbReference type="Gene3D" id="3.60.21.10">
    <property type="match status" value="1"/>
</dbReference>
<dbReference type="AlphaFoldDB" id="A0A6G7KAS2"/>
<protein>
    <submittedName>
        <fullName evidence="2">Metallophosphoesterase</fullName>
    </submittedName>
</protein>
<reference evidence="2 3" key="1">
    <citation type="journal article" date="2017" name="Int. J. Syst. Evol. Microbiol.">
        <title>Jeotgalibaca porci sp. nov. and Jeotgalibaca arthritidis sp. nov., isolated from pigs, and emended description of the genus Jeotgalibaca.</title>
        <authorList>
            <person name="Zamora L."/>
            <person name="Perez-Sancho M."/>
            <person name="Dominguez L."/>
            <person name="Fernandez-Garayzabal J.F."/>
            <person name="Vela A.I."/>
        </authorList>
    </citation>
    <scope>NUCLEOTIDE SEQUENCE [LARGE SCALE GENOMIC DNA]</scope>
    <source>
        <strain evidence="2 3">CECT 9157</strain>
    </source>
</reference>
<proteinExistence type="predicted"/>
<dbReference type="Proteomes" id="UP000501451">
    <property type="component" value="Chromosome"/>
</dbReference>
<accession>A0A6G7KAS2</accession>
<dbReference type="KEGG" id="jar:G7057_07860"/>
<evidence type="ECO:0000313" key="3">
    <source>
        <dbReference type="Proteomes" id="UP000501451"/>
    </source>
</evidence>
<dbReference type="InterPro" id="IPR004843">
    <property type="entry name" value="Calcineurin-like_PHP"/>
</dbReference>
<dbReference type="PANTHER" id="PTHR31302">
    <property type="entry name" value="TRANSMEMBRANE PROTEIN WITH METALLOPHOSPHOESTERASE DOMAIN-RELATED"/>
    <property type="match status" value="1"/>
</dbReference>
<sequence length="285" mass="31667">MSIKNKLLTTTVLAGGAALYLHQQNTSLQTSHYTLAVTNLEKENEGLKIAHLSDLHLPRTQVNLEKVLEKIADEAVDFIFLTGDQFDAGQSFNRKQALDFFCSLRKIAAVYAIHGNHDQQSPRAEEIPDLYQEAGITLLEDNAYSVMAENRRPIVIMGAAEPASLLKKQKRNLLSKVMVRPDWQGQTRLLLAHRPELFERYHQDKTKAPDITFSGHAHGGQVRIPKVGGLFAPGQGRLPKHTSGVHALAADPSKRLVISRGLGPSQFPFRVNNRPELIFVSLTEA</sequence>
<dbReference type="EMBL" id="CP049740">
    <property type="protein sequence ID" value="QII82356.1"/>
    <property type="molecule type" value="Genomic_DNA"/>
</dbReference>
<dbReference type="PANTHER" id="PTHR31302:SF0">
    <property type="entry name" value="TRANSMEMBRANE PROTEIN WITH METALLOPHOSPHOESTERASE DOMAIN"/>
    <property type="match status" value="1"/>
</dbReference>
<dbReference type="InterPro" id="IPR029052">
    <property type="entry name" value="Metallo-depent_PP-like"/>
</dbReference>